<comment type="function">
    <text evidence="8">Probably functions as a manganese efflux pump.</text>
</comment>
<dbReference type="PANTHER" id="PTHR35529:SF1">
    <property type="entry name" value="MANGANESE EFFLUX PUMP MNTP-RELATED"/>
    <property type="match status" value="1"/>
</dbReference>
<organism evidence="9 10">
    <name type="scientific">Pallidibacillus thermolactis</name>
    <dbReference type="NCBI Taxonomy" id="251051"/>
    <lineage>
        <taxon>Bacteria</taxon>
        <taxon>Bacillati</taxon>
        <taxon>Bacillota</taxon>
        <taxon>Bacilli</taxon>
        <taxon>Bacillales</taxon>
        <taxon>Bacillaceae</taxon>
        <taxon>Pallidibacillus</taxon>
    </lineage>
</organism>
<comment type="subcellular location">
    <subcellularLocation>
        <location evidence="8">Cell membrane</location>
        <topology evidence="8">Multi-pass membrane protein</topology>
    </subcellularLocation>
</comment>
<dbReference type="EMBL" id="JAOUSE010000014">
    <property type="protein sequence ID" value="MCU9594127.1"/>
    <property type="molecule type" value="Genomic_DNA"/>
</dbReference>
<feature type="transmembrane region" description="Helical" evidence="8">
    <location>
        <begin position="133"/>
        <end position="153"/>
    </location>
</feature>
<evidence type="ECO:0000256" key="1">
    <source>
        <dbReference type="ARBA" id="ARBA00022448"/>
    </source>
</evidence>
<feature type="transmembrane region" description="Helical" evidence="8">
    <location>
        <begin position="165"/>
        <end position="183"/>
    </location>
</feature>
<keyword evidence="6 8" id="KW-0472">Membrane</keyword>
<keyword evidence="5 8" id="KW-0406">Ion transport</keyword>
<dbReference type="HAMAP" id="MF_01521">
    <property type="entry name" value="MntP_pump"/>
    <property type="match status" value="1"/>
</dbReference>
<name>A0ABT2WEM0_9BACI</name>
<feature type="transmembrane region" description="Helical" evidence="8">
    <location>
        <begin position="67"/>
        <end position="90"/>
    </location>
</feature>
<evidence type="ECO:0000256" key="7">
    <source>
        <dbReference type="ARBA" id="ARBA00023211"/>
    </source>
</evidence>
<feature type="transmembrane region" description="Helical" evidence="8">
    <location>
        <begin position="12"/>
        <end position="32"/>
    </location>
</feature>
<dbReference type="InterPro" id="IPR022929">
    <property type="entry name" value="Put_MntP"/>
</dbReference>
<evidence type="ECO:0000313" key="9">
    <source>
        <dbReference type="EMBL" id="MCU9594127.1"/>
    </source>
</evidence>
<keyword evidence="7 8" id="KW-0464">Manganese</keyword>
<keyword evidence="1 8" id="KW-0813">Transport</keyword>
<keyword evidence="10" id="KW-1185">Reference proteome</keyword>
<evidence type="ECO:0000256" key="6">
    <source>
        <dbReference type="ARBA" id="ARBA00023136"/>
    </source>
</evidence>
<evidence type="ECO:0000256" key="5">
    <source>
        <dbReference type="ARBA" id="ARBA00023065"/>
    </source>
</evidence>
<keyword evidence="2 8" id="KW-1003">Cell membrane</keyword>
<comment type="similarity">
    <text evidence="8">Belongs to the MntP (TC 9.B.29) family.</text>
</comment>
<dbReference type="RefSeq" id="WP_263061380.1">
    <property type="nucleotide sequence ID" value="NZ_JAOUSE010000014.1"/>
</dbReference>
<dbReference type="InterPro" id="IPR003810">
    <property type="entry name" value="Mntp/YtaF"/>
</dbReference>
<evidence type="ECO:0000313" key="10">
    <source>
        <dbReference type="Proteomes" id="UP001208656"/>
    </source>
</evidence>
<proteinExistence type="inferred from homology"/>
<keyword evidence="4 8" id="KW-1133">Transmembrane helix</keyword>
<dbReference type="Proteomes" id="UP001208656">
    <property type="component" value="Unassembled WGS sequence"/>
</dbReference>
<evidence type="ECO:0000256" key="3">
    <source>
        <dbReference type="ARBA" id="ARBA00022692"/>
    </source>
</evidence>
<gene>
    <name evidence="8" type="primary">mntP</name>
    <name evidence="9" type="ORF">OEV82_06630</name>
</gene>
<evidence type="ECO:0000256" key="2">
    <source>
        <dbReference type="ARBA" id="ARBA00022475"/>
    </source>
</evidence>
<feature type="transmembrane region" description="Helical" evidence="8">
    <location>
        <begin position="102"/>
        <end position="127"/>
    </location>
</feature>
<sequence>MSQALNELFTLSLIAIAVGMDAFSVGLGMGMVPMRLKQIFQIGLTVGAFHIWMPLLGIILGKLLSETLGIVATYIGGTLLIFIGIHMFVSSFKDDDTPSLKLSGIGIFLFAFSVSIDSFSLGLSLGIFGTRMITAVLLFGLFATILTWFGLFFGKKMKGIFGQYSEAFGGSILLFFGIKLILFF</sequence>
<protein>
    <recommendedName>
        <fullName evidence="8">Putative manganese efflux pump MntP</fullName>
    </recommendedName>
</protein>
<accession>A0ABT2WEM0</accession>
<evidence type="ECO:0000256" key="4">
    <source>
        <dbReference type="ARBA" id="ARBA00022989"/>
    </source>
</evidence>
<keyword evidence="3 8" id="KW-0812">Transmembrane</keyword>
<dbReference type="PANTHER" id="PTHR35529">
    <property type="entry name" value="MANGANESE EFFLUX PUMP MNTP-RELATED"/>
    <property type="match status" value="1"/>
</dbReference>
<comment type="caution">
    <text evidence="9">The sequence shown here is derived from an EMBL/GenBank/DDBJ whole genome shotgun (WGS) entry which is preliminary data.</text>
</comment>
<reference evidence="9 10" key="1">
    <citation type="submission" date="2022-10" db="EMBL/GenBank/DDBJ databases">
        <title>Description of Fervidibacillus gen. nov. in the family Fervidibacillaceae fam. nov. with two species, Fervidibacillus albus sp. nov., and Fervidibacillus halotolerans sp. nov., isolated from tidal flat sediments.</title>
        <authorList>
            <person name="Kwon K.K."/>
            <person name="Yang S.-H."/>
        </authorList>
    </citation>
    <scope>NUCLEOTIDE SEQUENCE [LARGE SCALE GENOMIC DNA]</scope>
    <source>
        <strain evidence="9 10">DSM 23332</strain>
    </source>
</reference>
<dbReference type="Pfam" id="PF02659">
    <property type="entry name" value="Mntp"/>
    <property type="match status" value="1"/>
</dbReference>
<evidence type="ECO:0000256" key="8">
    <source>
        <dbReference type="HAMAP-Rule" id="MF_01521"/>
    </source>
</evidence>
<feature type="transmembrane region" description="Helical" evidence="8">
    <location>
        <begin position="39"/>
        <end position="61"/>
    </location>
</feature>